<evidence type="ECO:0000256" key="8">
    <source>
        <dbReference type="RuleBase" id="RU003887"/>
    </source>
</evidence>
<dbReference type="Gene3D" id="3.30.70.580">
    <property type="entry name" value="Pseudouridine synthase I, catalytic domain, N-terminal subdomain"/>
    <property type="match status" value="1"/>
</dbReference>
<evidence type="ECO:0000256" key="2">
    <source>
        <dbReference type="ARBA" id="ARBA00022552"/>
    </source>
</evidence>
<evidence type="ECO:0000256" key="6">
    <source>
        <dbReference type="ARBA" id="ARBA00037383"/>
    </source>
</evidence>
<dbReference type="InterPro" id="IPR036986">
    <property type="entry name" value="S4_RNA-bd_sf"/>
</dbReference>
<dbReference type="Gene3D" id="3.30.70.1560">
    <property type="entry name" value="Alpha-L RNA-binding motif"/>
    <property type="match status" value="1"/>
</dbReference>
<keyword evidence="3 7" id="KW-0694">RNA-binding</keyword>
<dbReference type="InterPro" id="IPR020103">
    <property type="entry name" value="PsdUridine_synth_cat_dom_sf"/>
</dbReference>
<name>H5S9S4_9PROT</name>
<dbReference type="InterPro" id="IPR006145">
    <property type="entry name" value="PsdUridine_synth_RsuA/RluA"/>
</dbReference>
<dbReference type="GO" id="GO:0005829">
    <property type="term" value="C:cytosol"/>
    <property type="evidence" value="ECO:0007669"/>
    <property type="project" value="UniProtKB-ARBA"/>
</dbReference>
<dbReference type="CDD" id="cd00165">
    <property type="entry name" value="S4"/>
    <property type="match status" value="1"/>
</dbReference>
<dbReference type="InterPro" id="IPR002942">
    <property type="entry name" value="S4_RNA-bd"/>
</dbReference>
<dbReference type="Pfam" id="PF00849">
    <property type="entry name" value="PseudoU_synth_2"/>
    <property type="match status" value="1"/>
</dbReference>
<dbReference type="PROSITE" id="PS50889">
    <property type="entry name" value="S4"/>
    <property type="match status" value="1"/>
</dbReference>
<evidence type="ECO:0000313" key="12">
    <source>
        <dbReference type="EMBL" id="BAL52910.1"/>
    </source>
</evidence>
<evidence type="ECO:0000256" key="3">
    <source>
        <dbReference type="ARBA" id="ARBA00022884"/>
    </source>
</evidence>
<evidence type="ECO:0000256" key="7">
    <source>
        <dbReference type="PROSITE-ProRule" id="PRU00182"/>
    </source>
</evidence>
<reference evidence="12" key="1">
    <citation type="journal article" date="2005" name="Environ. Microbiol.">
        <title>Genetic and functional properties of uncultivated thermophilic crenarchaeotes from a subsurface gold mine as revealed by analysis of genome fragments.</title>
        <authorList>
            <person name="Nunoura T."/>
            <person name="Hirayama H."/>
            <person name="Takami H."/>
            <person name="Oida H."/>
            <person name="Nishi S."/>
            <person name="Shimamura S."/>
            <person name="Suzuki Y."/>
            <person name="Inagaki F."/>
            <person name="Takai K."/>
            <person name="Nealson K.H."/>
            <person name="Horikoshi K."/>
        </authorList>
    </citation>
    <scope>NUCLEOTIDE SEQUENCE</scope>
</reference>
<feature type="region of interest" description="Disordered" evidence="9">
    <location>
        <begin position="237"/>
        <end position="262"/>
    </location>
</feature>
<keyword evidence="4 8" id="KW-0413">Isomerase</keyword>
<evidence type="ECO:0000256" key="5">
    <source>
        <dbReference type="ARBA" id="ARBA00036944"/>
    </source>
</evidence>
<dbReference type="InterPro" id="IPR018496">
    <property type="entry name" value="PsdUridine_synth_RsuA/RluB_CS"/>
</dbReference>
<reference evidence="12" key="2">
    <citation type="journal article" date="2012" name="PLoS ONE">
        <title>A Deeply Branching Thermophilic Bacterium with an Ancient Acetyl-CoA Pathway Dominates a Subsurface Ecosystem.</title>
        <authorList>
            <person name="Takami H."/>
            <person name="Noguchi H."/>
            <person name="Takaki Y."/>
            <person name="Uchiyama I."/>
            <person name="Toyoda A."/>
            <person name="Nishi S."/>
            <person name="Chee G.-J."/>
            <person name="Arai W."/>
            <person name="Nunoura T."/>
            <person name="Itoh T."/>
            <person name="Hattori M."/>
            <person name="Takai K."/>
        </authorList>
    </citation>
    <scope>NUCLEOTIDE SEQUENCE</scope>
</reference>
<protein>
    <recommendedName>
        <fullName evidence="8">Pseudouridine synthase</fullName>
        <ecNumber evidence="8">5.4.99.-</ecNumber>
    </recommendedName>
</protein>
<dbReference type="InterPro" id="IPR000748">
    <property type="entry name" value="PsdUridine_synth_RsuA/RluB/E/F"/>
</dbReference>
<dbReference type="PANTHER" id="PTHR47683:SF3">
    <property type="entry name" value="RIBOSOMAL LARGE SUBUNIT PSEUDOURIDINE SYNTHASE B"/>
    <property type="match status" value="1"/>
</dbReference>
<dbReference type="FunFam" id="3.30.70.580:FF:000009">
    <property type="entry name" value="Pseudouridine synthase"/>
    <property type="match status" value="1"/>
</dbReference>
<accession>H5S9S4</accession>
<evidence type="ECO:0000259" key="10">
    <source>
        <dbReference type="Pfam" id="PF00849"/>
    </source>
</evidence>
<comment type="catalytic activity">
    <reaction evidence="5">
        <text>uridine(2605) in 23S rRNA = pseudouridine(2605) in 23S rRNA</text>
        <dbReference type="Rhea" id="RHEA:42520"/>
        <dbReference type="Rhea" id="RHEA-COMP:10095"/>
        <dbReference type="Rhea" id="RHEA-COMP:10096"/>
        <dbReference type="ChEBI" id="CHEBI:65314"/>
        <dbReference type="ChEBI" id="CHEBI:65315"/>
        <dbReference type="EC" id="5.4.99.22"/>
    </reaction>
</comment>
<dbReference type="Pfam" id="PF01479">
    <property type="entry name" value="S4"/>
    <property type="match status" value="1"/>
</dbReference>
<dbReference type="Gene3D" id="3.10.290.10">
    <property type="entry name" value="RNA-binding S4 domain"/>
    <property type="match status" value="1"/>
</dbReference>
<dbReference type="PANTHER" id="PTHR47683">
    <property type="entry name" value="PSEUDOURIDINE SYNTHASE FAMILY PROTEIN-RELATED"/>
    <property type="match status" value="1"/>
</dbReference>
<dbReference type="SUPFAM" id="SSF55174">
    <property type="entry name" value="Alpha-L RNA-binding motif"/>
    <property type="match status" value="1"/>
</dbReference>
<dbReference type="SUPFAM" id="SSF55120">
    <property type="entry name" value="Pseudouridine synthase"/>
    <property type="match status" value="1"/>
</dbReference>
<evidence type="ECO:0000256" key="1">
    <source>
        <dbReference type="ARBA" id="ARBA00008348"/>
    </source>
</evidence>
<dbReference type="GO" id="GO:0160139">
    <property type="term" value="F:23S rRNA pseudouridine(2605) synthase activity"/>
    <property type="evidence" value="ECO:0007669"/>
    <property type="project" value="UniProtKB-EC"/>
</dbReference>
<dbReference type="FunFam" id="3.30.70.1560:FF:000001">
    <property type="entry name" value="Pseudouridine synthase"/>
    <property type="match status" value="1"/>
</dbReference>
<comment type="similarity">
    <text evidence="1 8">Belongs to the pseudouridine synthase RsuA family.</text>
</comment>
<feature type="domain" description="RNA-binding S4" evidence="11">
    <location>
        <begin position="1"/>
        <end position="37"/>
    </location>
</feature>
<dbReference type="GO" id="GO:0000455">
    <property type="term" value="P:enzyme-directed rRNA pseudouridine synthesis"/>
    <property type="evidence" value="ECO:0007669"/>
    <property type="project" value="UniProtKB-ARBA"/>
</dbReference>
<comment type="function">
    <text evidence="6">Responsible for synthesis of pseudouridine from uracil-2605 in 23S ribosomal RNA.</text>
</comment>
<dbReference type="InterPro" id="IPR042092">
    <property type="entry name" value="PsdUridine_s_RsuA/RluB/E/F_cat"/>
</dbReference>
<dbReference type="AlphaFoldDB" id="H5S9S4"/>
<evidence type="ECO:0000256" key="9">
    <source>
        <dbReference type="SAM" id="MobiDB-lite"/>
    </source>
</evidence>
<proteinExistence type="inferred from homology"/>
<dbReference type="PROSITE" id="PS01149">
    <property type="entry name" value="PSI_RSU"/>
    <property type="match status" value="1"/>
</dbReference>
<dbReference type="NCBIfam" id="TIGR00093">
    <property type="entry name" value="pseudouridine synthase"/>
    <property type="match status" value="1"/>
</dbReference>
<dbReference type="GO" id="GO:0003723">
    <property type="term" value="F:RNA binding"/>
    <property type="evidence" value="ECO:0007669"/>
    <property type="project" value="UniProtKB-KW"/>
</dbReference>
<gene>
    <name evidence="12" type="ORF">HGMM_F03G12C04</name>
</gene>
<dbReference type="EC" id="5.4.99.-" evidence="8"/>
<feature type="compositionally biased region" description="Basic and acidic residues" evidence="9">
    <location>
        <begin position="253"/>
        <end position="262"/>
    </location>
</feature>
<dbReference type="InterPro" id="IPR050343">
    <property type="entry name" value="RsuA_PseudoU_synthase"/>
</dbReference>
<sequence length="262" mass="29959">MGLASRRTVEEWIRAGRLRLNDRPAQLGDRVKPGDRIKLDGKLIEWRRATAFPRVILYHKPEGELVTRDDPEGRPTVFDRLPVLRRGRWLAVGRLDLNTSGLLILTTDGDLANRLMHPRYGWEREYAVRILGTLAPEDQTQLLEGIVLEDGPAKFNTLVDIGGQGANHWYRVTIGEGRNREVRRMFEALGYTVSRLIRVRYGPIALPPRLKRGMWQELPPEEVSRLFGIPLPKGLATAAKPRIPRPRASRPSRSYDNKKRRG</sequence>
<keyword evidence="2" id="KW-0698">rRNA processing</keyword>
<feature type="domain" description="Pseudouridine synthase RsuA/RluA-like" evidence="10">
    <location>
        <begin position="55"/>
        <end position="188"/>
    </location>
</feature>
<evidence type="ECO:0000259" key="11">
    <source>
        <dbReference type="Pfam" id="PF01479"/>
    </source>
</evidence>
<dbReference type="CDD" id="cd02556">
    <property type="entry name" value="PseudoU_synth_RluB"/>
    <property type="match status" value="1"/>
</dbReference>
<organism evidence="12">
    <name type="scientific">uncultured beta proteobacterium</name>
    <dbReference type="NCBI Taxonomy" id="86027"/>
    <lineage>
        <taxon>Bacteria</taxon>
        <taxon>Pseudomonadati</taxon>
        <taxon>Pseudomonadota</taxon>
        <taxon>Betaproteobacteria</taxon>
        <taxon>environmental samples</taxon>
    </lineage>
</organism>
<evidence type="ECO:0000256" key="4">
    <source>
        <dbReference type="ARBA" id="ARBA00023235"/>
    </source>
</evidence>
<dbReference type="InterPro" id="IPR020094">
    <property type="entry name" value="TruA/RsuA/RluB/E/F_N"/>
</dbReference>
<dbReference type="EMBL" id="AP011643">
    <property type="protein sequence ID" value="BAL52910.1"/>
    <property type="molecule type" value="Genomic_DNA"/>
</dbReference>